<name>A0A2R6RK75_ACTCC</name>
<evidence type="ECO:0000313" key="8">
    <source>
        <dbReference type="EMBL" id="PSS30400.1"/>
    </source>
</evidence>
<dbReference type="InterPro" id="IPR030184">
    <property type="entry name" value="WAT1-related"/>
</dbReference>
<dbReference type="GO" id="GO:0022857">
    <property type="term" value="F:transmembrane transporter activity"/>
    <property type="evidence" value="ECO:0007669"/>
    <property type="project" value="InterPro"/>
</dbReference>
<evidence type="ECO:0000313" key="9">
    <source>
        <dbReference type="Proteomes" id="UP000241394"/>
    </source>
</evidence>
<reference evidence="8 9" key="1">
    <citation type="submission" date="2017-07" db="EMBL/GenBank/DDBJ databases">
        <title>An improved, manually edited Actinidia chinensis var. chinensis (kiwifruit) genome highlights the challenges associated with draft genomes and gene prediction in plants.</title>
        <authorList>
            <person name="Pilkington S."/>
            <person name="Crowhurst R."/>
            <person name="Hilario E."/>
            <person name="Nardozza S."/>
            <person name="Fraser L."/>
            <person name="Peng Y."/>
            <person name="Gunaseelan K."/>
            <person name="Simpson R."/>
            <person name="Tahir J."/>
            <person name="Deroles S."/>
            <person name="Templeton K."/>
            <person name="Luo Z."/>
            <person name="Davy M."/>
            <person name="Cheng C."/>
            <person name="Mcneilage M."/>
            <person name="Scaglione D."/>
            <person name="Liu Y."/>
            <person name="Zhang Q."/>
            <person name="Datson P."/>
            <person name="De Silva N."/>
            <person name="Gardiner S."/>
            <person name="Bassett H."/>
            <person name="Chagne D."/>
            <person name="Mccallum J."/>
            <person name="Dzierzon H."/>
            <person name="Deng C."/>
            <person name="Wang Y.-Y."/>
            <person name="Barron N."/>
            <person name="Manako K."/>
            <person name="Bowen J."/>
            <person name="Foster T."/>
            <person name="Erridge Z."/>
            <person name="Tiffin H."/>
            <person name="Waite C."/>
            <person name="Davies K."/>
            <person name="Grierson E."/>
            <person name="Laing W."/>
            <person name="Kirk R."/>
            <person name="Chen X."/>
            <person name="Wood M."/>
            <person name="Montefiori M."/>
            <person name="Brummell D."/>
            <person name="Schwinn K."/>
            <person name="Catanach A."/>
            <person name="Fullerton C."/>
            <person name="Li D."/>
            <person name="Meiyalaghan S."/>
            <person name="Nieuwenhuizen N."/>
            <person name="Read N."/>
            <person name="Prakash R."/>
            <person name="Hunter D."/>
            <person name="Zhang H."/>
            <person name="Mckenzie M."/>
            <person name="Knabel M."/>
            <person name="Harris A."/>
            <person name="Allan A."/>
            <person name="Chen A."/>
            <person name="Janssen B."/>
            <person name="Plunkett B."/>
            <person name="Dwamena C."/>
            <person name="Voogd C."/>
            <person name="Leif D."/>
            <person name="Lafferty D."/>
            <person name="Souleyre E."/>
            <person name="Varkonyi-Gasic E."/>
            <person name="Gambi F."/>
            <person name="Hanley J."/>
            <person name="Yao J.-L."/>
            <person name="Cheung J."/>
            <person name="David K."/>
            <person name="Warren B."/>
            <person name="Marsh K."/>
            <person name="Snowden K."/>
            <person name="Lin-Wang K."/>
            <person name="Brian L."/>
            <person name="Martinez-Sanchez M."/>
            <person name="Wang M."/>
            <person name="Ileperuma N."/>
            <person name="Macnee N."/>
            <person name="Campin R."/>
            <person name="Mcatee P."/>
            <person name="Drummond R."/>
            <person name="Espley R."/>
            <person name="Ireland H."/>
            <person name="Wu R."/>
            <person name="Atkinson R."/>
            <person name="Karunairetnam S."/>
            <person name="Bulley S."/>
            <person name="Chunkath S."/>
            <person name="Hanley Z."/>
            <person name="Storey R."/>
            <person name="Thrimawithana A."/>
            <person name="Thomson S."/>
            <person name="David C."/>
            <person name="Testolin R."/>
        </authorList>
    </citation>
    <scope>NUCLEOTIDE SEQUENCE [LARGE SCALE GENOMIC DNA]</scope>
    <source>
        <strain evidence="9">cv. Red5</strain>
        <tissue evidence="8">Young leaf</tissue>
    </source>
</reference>
<organism evidence="8 9">
    <name type="scientific">Actinidia chinensis var. chinensis</name>
    <name type="common">Chinese soft-hair kiwi</name>
    <dbReference type="NCBI Taxonomy" id="1590841"/>
    <lineage>
        <taxon>Eukaryota</taxon>
        <taxon>Viridiplantae</taxon>
        <taxon>Streptophyta</taxon>
        <taxon>Embryophyta</taxon>
        <taxon>Tracheophyta</taxon>
        <taxon>Spermatophyta</taxon>
        <taxon>Magnoliopsida</taxon>
        <taxon>eudicotyledons</taxon>
        <taxon>Gunneridae</taxon>
        <taxon>Pentapetalae</taxon>
        <taxon>asterids</taxon>
        <taxon>Ericales</taxon>
        <taxon>Actinidiaceae</taxon>
        <taxon>Actinidia</taxon>
    </lineage>
</organism>
<comment type="caution">
    <text evidence="8">The sequence shown here is derived from an EMBL/GenBank/DDBJ whole genome shotgun (WGS) entry which is preliminary data.</text>
</comment>
<keyword evidence="9" id="KW-1185">Reference proteome</keyword>
<dbReference type="OrthoDB" id="1727045at2759"/>
<accession>A0A2R6RK75</accession>
<feature type="transmembrane region" description="Helical" evidence="6">
    <location>
        <begin position="39"/>
        <end position="62"/>
    </location>
</feature>
<dbReference type="AlphaFoldDB" id="A0A2R6RK75"/>
<proteinExistence type="inferred from homology"/>
<feature type="transmembrane region" description="Helical" evidence="6">
    <location>
        <begin position="12"/>
        <end position="33"/>
    </location>
</feature>
<dbReference type="PANTHER" id="PTHR31218">
    <property type="entry name" value="WAT1-RELATED PROTEIN"/>
    <property type="match status" value="1"/>
</dbReference>
<evidence type="ECO:0000259" key="7">
    <source>
        <dbReference type="Pfam" id="PF00892"/>
    </source>
</evidence>
<dbReference type="Proteomes" id="UP000241394">
    <property type="component" value="Chromosome LG5"/>
</dbReference>
<dbReference type="OMA" id="VANICAY"/>
<dbReference type="InParanoid" id="A0A2R6RK75"/>
<sequence length="354" mass="38926">MAWRRYCCGEVLPFLAMVIVEGVFVGLNTLFKAASLKGMSYYVFIVYSFATATLFLLPFAFFSHRGSWLPPLKISTFLKICLLGLFGFLAQIFGFKGIEYSSPTLASATSNLIPAFTFVLAIFFRLEKLDLTSSSTQPKIISTVLSISGALIVVLYKGPSIVTINSVSNVSYSLGFSPSNWAMGGLLLAADYLLLSMWFIVQAKIMKEYPAELVLVFFFNLCATIISAPVCFIADMNFNNWIVISDIGWVAIMYSSVMASWFGTLVHTWDVRVKGPVYIALFKPFAIVIAAVTGFIFLGESLYLGSVVGAVVISVGFYVVMWGKAKEEMGEEFGVMNSLKSPSTLKVPLLGEER</sequence>
<dbReference type="Gramene" id="PSS30400">
    <property type="protein sequence ID" value="PSS30400"/>
    <property type="gene ID" value="CEY00_Acc05690"/>
</dbReference>
<feature type="transmembrane region" description="Helical" evidence="6">
    <location>
        <begin position="247"/>
        <end position="266"/>
    </location>
</feature>
<evidence type="ECO:0000256" key="5">
    <source>
        <dbReference type="ARBA" id="ARBA00023136"/>
    </source>
</evidence>
<feature type="transmembrane region" description="Helical" evidence="6">
    <location>
        <begin position="278"/>
        <end position="297"/>
    </location>
</feature>
<reference evidence="9" key="2">
    <citation type="journal article" date="2018" name="BMC Genomics">
        <title>A manually annotated Actinidia chinensis var. chinensis (kiwifruit) genome highlights the challenges associated with draft genomes and gene prediction in plants.</title>
        <authorList>
            <person name="Pilkington S.M."/>
            <person name="Crowhurst R."/>
            <person name="Hilario E."/>
            <person name="Nardozza S."/>
            <person name="Fraser L."/>
            <person name="Peng Y."/>
            <person name="Gunaseelan K."/>
            <person name="Simpson R."/>
            <person name="Tahir J."/>
            <person name="Deroles S.C."/>
            <person name="Templeton K."/>
            <person name="Luo Z."/>
            <person name="Davy M."/>
            <person name="Cheng C."/>
            <person name="McNeilage M."/>
            <person name="Scaglione D."/>
            <person name="Liu Y."/>
            <person name="Zhang Q."/>
            <person name="Datson P."/>
            <person name="De Silva N."/>
            <person name="Gardiner S.E."/>
            <person name="Bassett H."/>
            <person name="Chagne D."/>
            <person name="McCallum J."/>
            <person name="Dzierzon H."/>
            <person name="Deng C."/>
            <person name="Wang Y.Y."/>
            <person name="Barron L."/>
            <person name="Manako K."/>
            <person name="Bowen J."/>
            <person name="Foster T.M."/>
            <person name="Erridge Z.A."/>
            <person name="Tiffin H."/>
            <person name="Waite C.N."/>
            <person name="Davies K.M."/>
            <person name="Grierson E.P."/>
            <person name="Laing W.A."/>
            <person name="Kirk R."/>
            <person name="Chen X."/>
            <person name="Wood M."/>
            <person name="Montefiori M."/>
            <person name="Brummell D.A."/>
            <person name="Schwinn K.E."/>
            <person name="Catanach A."/>
            <person name="Fullerton C."/>
            <person name="Li D."/>
            <person name="Meiyalaghan S."/>
            <person name="Nieuwenhuizen N."/>
            <person name="Read N."/>
            <person name="Prakash R."/>
            <person name="Hunter D."/>
            <person name="Zhang H."/>
            <person name="McKenzie M."/>
            <person name="Knabel M."/>
            <person name="Harris A."/>
            <person name="Allan A.C."/>
            <person name="Gleave A."/>
            <person name="Chen A."/>
            <person name="Janssen B.J."/>
            <person name="Plunkett B."/>
            <person name="Ampomah-Dwamena C."/>
            <person name="Voogd C."/>
            <person name="Leif D."/>
            <person name="Lafferty D."/>
            <person name="Souleyre E.J.F."/>
            <person name="Varkonyi-Gasic E."/>
            <person name="Gambi F."/>
            <person name="Hanley J."/>
            <person name="Yao J.L."/>
            <person name="Cheung J."/>
            <person name="David K.M."/>
            <person name="Warren B."/>
            <person name="Marsh K."/>
            <person name="Snowden K.C."/>
            <person name="Lin-Wang K."/>
            <person name="Brian L."/>
            <person name="Martinez-Sanchez M."/>
            <person name="Wang M."/>
            <person name="Ileperuma N."/>
            <person name="Macnee N."/>
            <person name="Campin R."/>
            <person name="McAtee P."/>
            <person name="Drummond R.S.M."/>
            <person name="Espley R.V."/>
            <person name="Ireland H.S."/>
            <person name="Wu R."/>
            <person name="Atkinson R.G."/>
            <person name="Karunairetnam S."/>
            <person name="Bulley S."/>
            <person name="Chunkath S."/>
            <person name="Hanley Z."/>
            <person name="Storey R."/>
            <person name="Thrimawithana A.H."/>
            <person name="Thomson S."/>
            <person name="David C."/>
            <person name="Testolin R."/>
            <person name="Huang H."/>
            <person name="Hellens R.P."/>
            <person name="Schaffer R.J."/>
        </authorList>
    </citation>
    <scope>NUCLEOTIDE SEQUENCE [LARGE SCALE GENOMIC DNA]</scope>
    <source>
        <strain evidence="9">cv. Red5</strain>
    </source>
</reference>
<dbReference type="InterPro" id="IPR000620">
    <property type="entry name" value="EamA_dom"/>
</dbReference>
<evidence type="ECO:0000256" key="6">
    <source>
        <dbReference type="RuleBase" id="RU363077"/>
    </source>
</evidence>
<dbReference type="SUPFAM" id="SSF103481">
    <property type="entry name" value="Multidrug resistance efflux transporter EmrE"/>
    <property type="match status" value="2"/>
</dbReference>
<feature type="domain" description="EamA" evidence="7">
    <location>
        <begin position="16"/>
        <end position="154"/>
    </location>
</feature>
<keyword evidence="3 6" id="KW-0812">Transmembrane</keyword>
<protein>
    <recommendedName>
        <fullName evidence="6">WAT1-related protein</fullName>
    </recommendedName>
</protein>
<feature type="transmembrane region" description="Helical" evidence="6">
    <location>
        <begin position="74"/>
        <end position="93"/>
    </location>
</feature>
<keyword evidence="5 6" id="KW-0472">Membrane</keyword>
<feature type="transmembrane region" description="Helical" evidence="6">
    <location>
        <begin position="213"/>
        <end position="235"/>
    </location>
</feature>
<dbReference type="GO" id="GO:0016020">
    <property type="term" value="C:membrane"/>
    <property type="evidence" value="ECO:0007669"/>
    <property type="project" value="UniProtKB-SubCell"/>
</dbReference>
<feature type="transmembrane region" description="Helical" evidence="6">
    <location>
        <begin position="181"/>
        <end position="201"/>
    </location>
</feature>
<evidence type="ECO:0000256" key="1">
    <source>
        <dbReference type="ARBA" id="ARBA00004141"/>
    </source>
</evidence>
<keyword evidence="4 6" id="KW-1133">Transmembrane helix</keyword>
<comment type="subcellular location">
    <subcellularLocation>
        <location evidence="1 6">Membrane</location>
        <topology evidence="1 6">Multi-pass membrane protein</topology>
    </subcellularLocation>
</comment>
<dbReference type="Pfam" id="PF00892">
    <property type="entry name" value="EamA"/>
    <property type="match status" value="1"/>
</dbReference>
<feature type="transmembrane region" description="Helical" evidence="6">
    <location>
        <begin position="303"/>
        <end position="321"/>
    </location>
</feature>
<dbReference type="EMBL" id="NKQK01000005">
    <property type="protein sequence ID" value="PSS30400.1"/>
    <property type="molecule type" value="Genomic_DNA"/>
</dbReference>
<evidence type="ECO:0000256" key="3">
    <source>
        <dbReference type="ARBA" id="ARBA00022692"/>
    </source>
</evidence>
<feature type="transmembrane region" description="Helical" evidence="6">
    <location>
        <begin position="105"/>
        <end position="126"/>
    </location>
</feature>
<evidence type="ECO:0000256" key="2">
    <source>
        <dbReference type="ARBA" id="ARBA00007635"/>
    </source>
</evidence>
<comment type="similarity">
    <text evidence="2 6">Belongs to the drug/metabolite transporter (DMT) superfamily. Plant drug/metabolite exporter (P-DME) (TC 2.A.7.4) family.</text>
</comment>
<feature type="transmembrane region" description="Helical" evidence="6">
    <location>
        <begin position="138"/>
        <end position="156"/>
    </location>
</feature>
<dbReference type="InterPro" id="IPR037185">
    <property type="entry name" value="EmrE-like"/>
</dbReference>
<evidence type="ECO:0000256" key="4">
    <source>
        <dbReference type="ARBA" id="ARBA00022989"/>
    </source>
</evidence>
<gene>
    <name evidence="8" type="ORF">CEY00_Acc05690</name>
</gene>